<gene>
    <name evidence="2" type="ORF">RQX22_16370</name>
</gene>
<protein>
    <submittedName>
        <fullName evidence="2">Nuclear transport factor 2 family protein</fullName>
    </submittedName>
</protein>
<keyword evidence="3" id="KW-1185">Reference proteome</keyword>
<evidence type="ECO:0000313" key="2">
    <source>
        <dbReference type="EMBL" id="MDT9600536.1"/>
    </source>
</evidence>
<sequence length="231" mass="26782">MHTRLPLGIKLRSENGTRIDTLESGGVCIRDKGLEEWIGMAHPPELQHLIDWHQIYAVLTKYSRGLDRLDLDLMKEVYWPDGTDDHGVFRGNAHEYCAFMIDFARQSWEITQHNIGNVSIDIDDNNAFSECYLTAYHRITGDPEKIKDLFGNAHYDRYKDAGAEKFDYIHGGRYLDTLEKRDGVWRIFSRVVTMEWNIVQPTSDVWKEGVLSTLEAIGTRDRTDLVYRKGQ</sequence>
<feature type="domain" description="SnoaL-like" evidence="1">
    <location>
        <begin position="48"/>
        <end position="190"/>
    </location>
</feature>
<dbReference type="InterPro" id="IPR032710">
    <property type="entry name" value="NTF2-like_dom_sf"/>
</dbReference>
<dbReference type="Pfam" id="PF13577">
    <property type="entry name" value="SnoaL_4"/>
    <property type="match status" value="1"/>
</dbReference>
<reference evidence="2 3" key="1">
    <citation type="submission" date="2023-05" db="EMBL/GenBank/DDBJ databases">
        <authorList>
            <person name="Guo Y."/>
        </authorList>
    </citation>
    <scope>NUCLEOTIDE SEQUENCE [LARGE SCALE GENOMIC DNA]</scope>
    <source>
        <strain evidence="2 3">GR2756</strain>
    </source>
</reference>
<dbReference type="InterPro" id="IPR037401">
    <property type="entry name" value="SnoaL-like"/>
</dbReference>
<name>A0ABU3QAV6_9SPHN</name>
<evidence type="ECO:0000313" key="3">
    <source>
        <dbReference type="Proteomes" id="UP001259572"/>
    </source>
</evidence>
<proteinExistence type="predicted"/>
<dbReference type="RefSeq" id="WP_315727794.1">
    <property type="nucleotide sequence ID" value="NZ_JAVUPU010000009.1"/>
</dbReference>
<dbReference type="EMBL" id="JAVUPU010000009">
    <property type="protein sequence ID" value="MDT9600536.1"/>
    <property type="molecule type" value="Genomic_DNA"/>
</dbReference>
<organism evidence="2 3">
    <name type="scientific">Sphingosinicella rhizophila</name>
    <dbReference type="NCBI Taxonomy" id="3050082"/>
    <lineage>
        <taxon>Bacteria</taxon>
        <taxon>Pseudomonadati</taxon>
        <taxon>Pseudomonadota</taxon>
        <taxon>Alphaproteobacteria</taxon>
        <taxon>Sphingomonadales</taxon>
        <taxon>Sphingosinicellaceae</taxon>
        <taxon>Sphingosinicella</taxon>
    </lineage>
</organism>
<dbReference type="Proteomes" id="UP001259572">
    <property type="component" value="Unassembled WGS sequence"/>
</dbReference>
<accession>A0ABU3QAV6</accession>
<comment type="caution">
    <text evidence="2">The sequence shown here is derived from an EMBL/GenBank/DDBJ whole genome shotgun (WGS) entry which is preliminary data.</text>
</comment>
<dbReference type="Gene3D" id="3.10.450.50">
    <property type="match status" value="1"/>
</dbReference>
<evidence type="ECO:0000259" key="1">
    <source>
        <dbReference type="Pfam" id="PF13577"/>
    </source>
</evidence>
<dbReference type="SUPFAM" id="SSF54427">
    <property type="entry name" value="NTF2-like"/>
    <property type="match status" value="1"/>
</dbReference>